<feature type="transmembrane region" description="Helical" evidence="1">
    <location>
        <begin position="174"/>
        <end position="194"/>
    </location>
</feature>
<feature type="transmembrane region" description="Helical" evidence="1">
    <location>
        <begin position="314"/>
        <end position="334"/>
    </location>
</feature>
<evidence type="ECO:0000313" key="2">
    <source>
        <dbReference type="EMBL" id="MEL1246863.1"/>
    </source>
</evidence>
<feature type="transmembrane region" description="Helical" evidence="1">
    <location>
        <begin position="346"/>
        <end position="368"/>
    </location>
</feature>
<keyword evidence="1" id="KW-0472">Membrane</keyword>
<comment type="caution">
    <text evidence="2">The sequence shown here is derived from an EMBL/GenBank/DDBJ whole genome shotgun (WGS) entry which is preliminary data.</text>
</comment>
<organism evidence="2 3">
    <name type="scientific">Flavobacterium helocola</name>
    <dbReference type="NCBI Taxonomy" id="3139139"/>
    <lineage>
        <taxon>Bacteria</taxon>
        <taxon>Pseudomonadati</taxon>
        <taxon>Bacteroidota</taxon>
        <taxon>Flavobacteriia</taxon>
        <taxon>Flavobacteriales</taxon>
        <taxon>Flavobacteriaceae</taxon>
        <taxon>Flavobacterium</taxon>
    </lineage>
</organism>
<evidence type="ECO:0000313" key="3">
    <source>
        <dbReference type="Proteomes" id="UP001393056"/>
    </source>
</evidence>
<protein>
    <recommendedName>
        <fullName evidence="4">Glycosyltransferase RgtA/B/C/D-like domain-containing protein</fullName>
    </recommendedName>
</protein>
<feature type="transmembrane region" description="Helical" evidence="1">
    <location>
        <begin position="206"/>
        <end position="227"/>
    </location>
</feature>
<proteinExistence type="predicted"/>
<evidence type="ECO:0000256" key="1">
    <source>
        <dbReference type="SAM" id="Phobius"/>
    </source>
</evidence>
<sequence length="377" mass="43726">MESERSGILSYSGLTGMLKSDPKDEEFKKNSINQFKLLKNKSEREKYKAYYTYNSQTGGQGMVYASFNKISPFNLATNIEILKNFTLLLNSFVFSIFIAWSKRNFGLIPAIAVLFFIAISSWIWLFAASLWWCLWAFYIPFLTMLLSLEFFKSSPVKILLLTFISIFFKCFFNGFEYITTTLIAVYSPIVFYYIKDNKKINDFILFSFKTGVVLIAGVIAEMFILLLQLKYLKGSLLEGIHHILYSYNTRTASVVIEGKTAEISNNIYLQILMKYVSGDAFSWIKPSVPFILLLILIFTTSLFLLKIDFKKHKAIVFTSWFSIIAPLSWFLLFIQHSNVHYHLNFIVWYIPFLPLGVLCFGVLINIFIERFTKSIFV</sequence>
<keyword evidence="1" id="KW-0812">Transmembrane</keyword>
<reference evidence="2 3" key="1">
    <citation type="submission" date="2024-04" db="EMBL/GenBank/DDBJ databases">
        <title>Flavobacterium sp. DGU41 16S ribosomal RNA gene Genome sequencing and assembly.</title>
        <authorList>
            <person name="Park S."/>
        </authorList>
    </citation>
    <scope>NUCLEOTIDE SEQUENCE [LARGE SCALE GENOMIC DNA]</scope>
    <source>
        <strain evidence="2 3">DGU41</strain>
    </source>
</reference>
<accession>A0ABU9I4J7</accession>
<feature type="transmembrane region" description="Helical" evidence="1">
    <location>
        <begin position="288"/>
        <end position="307"/>
    </location>
</feature>
<gene>
    <name evidence="2" type="ORF">AAEO58_02300</name>
</gene>
<dbReference type="RefSeq" id="WP_341681587.1">
    <property type="nucleotide sequence ID" value="NZ_JBBYHT010000001.1"/>
</dbReference>
<feature type="transmembrane region" description="Helical" evidence="1">
    <location>
        <begin position="81"/>
        <end position="101"/>
    </location>
</feature>
<keyword evidence="1" id="KW-1133">Transmembrane helix</keyword>
<keyword evidence="3" id="KW-1185">Reference proteome</keyword>
<feature type="transmembrane region" description="Helical" evidence="1">
    <location>
        <begin position="107"/>
        <end position="138"/>
    </location>
</feature>
<dbReference type="EMBL" id="JBBYHT010000001">
    <property type="protein sequence ID" value="MEL1246863.1"/>
    <property type="molecule type" value="Genomic_DNA"/>
</dbReference>
<dbReference type="Proteomes" id="UP001393056">
    <property type="component" value="Unassembled WGS sequence"/>
</dbReference>
<evidence type="ECO:0008006" key="4">
    <source>
        <dbReference type="Google" id="ProtNLM"/>
    </source>
</evidence>
<name>A0ABU9I4J7_9FLAO</name>